<dbReference type="InterPro" id="IPR050509">
    <property type="entry name" value="CoA-transferase_III"/>
</dbReference>
<name>A0A5P2DTF6_STRVZ</name>
<evidence type="ECO:0000313" key="2">
    <source>
        <dbReference type="Proteomes" id="UP000324101"/>
    </source>
</evidence>
<dbReference type="PANTHER" id="PTHR48228:SF5">
    <property type="entry name" value="ALPHA-METHYLACYL-COA RACEMASE"/>
    <property type="match status" value="1"/>
</dbReference>
<dbReference type="Gene3D" id="3.40.50.10540">
    <property type="entry name" value="Crotonobetainyl-coa:carnitine coa-transferase, domain 1"/>
    <property type="match status" value="1"/>
</dbReference>
<dbReference type="GO" id="GO:0003824">
    <property type="term" value="F:catalytic activity"/>
    <property type="evidence" value="ECO:0007669"/>
    <property type="project" value="InterPro"/>
</dbReference>
<dbReference type="InterPro" id="IPR044855">
    <property type="entry name" value="CoA-Trfase_III_dom3_sf"/>
</dbReference>
<dbReference type="Proteomes" id="UP000324101">
    <property type="component" value="Chromosome"/>
</dbReference>
<dbReference type="EMBL" id="CP029189">
    <property type="protein sequence ID" value="QES57587.1"/>
    <property type="molecule type" value="Genomic_DNA"/>
</dbReference>
<protein>
    <submittedName>
        <fullName evidence="1">Carnitine dehydratase</fullName>
    </submittedName>
</protein>
<dbReference type="Gene3D" id="3.30.60.110">
    <property type="match status" value="1"/>
</dbReference>
<accession>A0A5P2DTF6</accession>
<dbReference type="AlphaFoldDB" id="A0A5P2DTF6"/>
<dbReference type="PANTHER" id="PTHR48228">
    <property type="entry name" value="SUCCINYL-COA--D-CITRAMALATE COA-TRANSFERASE"/>
    <property type="match status" value="1"/>
</dbReference>
<gene>
    <name evidence="1" type="ORF">DEJ51_28195</name>
</gene>
<reference evidence="1 2" key="1">
    <citation type="submission" date="2018-05" db="EMBL/GenBank/DDBJ databases">
        <title>Streptomyces venezuelae.</title>
        <authorList>
            <person name="Kim W."/>
            <person name="Lee N."/>
            <person name="Cho B.-K."/>
        </authorList>
    </citation>
    <scope>NUCLEOTIDE SEQUENCE [LARGE SCALE GENOMIC DNA]</scope>
    <source>
        <strain evidence="1 2">ATCC 21018</strain>
    </source>
</reference>
<evidence type="ECO:0000313" key="1">
    <source>
        <dbReference type="EMBL" id="QES57587.1"/>
    </source>
</evidence>
<dbReference type="SUPFAM" id="SSF89796">
    <property type="entry name" value="CoA-transferase family III (CaiB/BaiF)"/>
    <property type="match status" value="1"/>
</dbReference>
<dbReference type="OrthoDB" id="9797653at2"/>
<organism evidence="1 2">
    <name type="scientific">Streptomyces venezuelae</name>
    <dbReference type="NCBI Taxonomy" id="54571"/>
    <lineage>
        <taxon>Bacteria</taxon>
        <taxon>Bacillati</taxon>
        <taxon>Actinomycetota</taxon>
        <taxon>Actinomycetes</taxon>
        <taxon>Kitasatosporales</taxon>
        <taxon>Streptomycetaceae</taxon>
        <taxon>Streptomyces</taxon>
    </lineage>
</organism>
<dbReference type="Gene3D" id="3.30.1540.10">
    <property type="entry name" value="formyl-coa transferase, domain 3"/>
    <property type="match status" value="1"/>
</dbReference>
<dbReference type="RefSeq" id="WP_150260388.1">
    <property type="nucleotide sequence ID" value="NZ_CP029189.1"/>
</dbReference>
<dbReference type="InterPro" id="IPR003673">
    <property type="entry name" value="CoA-Trfase_fam_III"/>
</dbReference>
<dbReference type="InterPro" id="IPR023606">
    <property type="entry name" value="CoA-Trfase_III_dom_1_sf"/>
</dbReference>
<proteinExistence type="predicted"/>
<dbReference type="Pfam" id="PF02515">
    <property type="entry name" value="CoA_transf_3"/>
    <property type="match status" value="1"/>
</dbReference>
<sequence length="385" mass="39797">MAVTGNGNRDASGPGPLAGVRVVELAGIGPGPFAAMLLADLGADVVRVDRPGGGALAVDPAYDITNRGKRSVLLDLKSADGPARVLDLVERADVLVEGFRPGVAERLGVGPAECHARNPELVYGRMTGWGQDGPLAETAGHDIAYIAVTGALGMIGKPGEPPAVPANLVGDYAGGSLYLVVGILAALHHARATGTGQVVDAAIVDGTAHLTAMIHGMMAAGGWQDRRGANLLDGGCPFYGTYETSDGRYMAVGALEQQFYDTFVQLLGIEDQAPARKDLARWGELREAVAARFRTRTREEWTAVFEGSDACVAPVLSLGEAPHHPHLAARGTFTDFGGIVQPAPAPRFSATPGAVTAGPARPGAHAVSVAADWDVPALLGKEEEN</sequence>